<keyword evidence="2" id="KW-1133">Transmembrane helix</keyword>
<dbReference type="STRING" id="405564.SAMN04487905_103197"/>
<keyword evidence="4" id="KW-1185">Reference proteome</keyword>
<name>A0A1H0RRD4_9ACTN</name>
<feature type="transmembrane region" description="Helical" evidence="2">
    <location>
        <begin position="178"/>
        <end position="197"/>
    </location>
</feature>
<gene>
    <name evidence="3" type="ORF">SAMN04487905_103197</name>
</gene>
<feature type="transmembrane region" description="Helical" evidence="2">
    <location>
        <begin position="331"/>
        <end position="351"/>
    </location>
</feature>
<feature type="compositionally biased region" description="Acidic residues" evidence="1">
    <location>
        <begin position="7"/>
        <end position="17"/>
    </location>
</feature>
<feature type="region of interest" description="Disordered" evidence="1">
    <location>
        <begin position="1"/>
        <end position="26"/>
    </location>
</feature>
<dbReference type="AlphaFoldDB" id="A0A1H0RRD4"/>
<feature type="transmembrane region" description="Helical" evidence="2">
    <location>
        <begin position="266"/>
        <end position="287"/>
    </location>
</feature>
<feature type="transmembrane region" description="Helical" evidence="2">
    <location>
        <begin position="209"/>
        <end position="235"/>
    </location>
</feature>
<evidence type="ECO:0000256" key="1">
    <source>
        <dbReference type="SAM" id="MobiDB-lite"/>
    </source>
</evidence>
<proteinExistence type="predicted"/>
<protein>
    <recommendedName>
        <fullName evidence="5">DUF3533 domain-containing protein</fullName>
    </recommendedName>
</protein>
<reference evidence="4" key="1">
    <citation type="submission" date="2016-10" db="EMBL/GenBank/DDBJ databases">
        <authorList>
            <person name="Varghese N."/>
            <person name="Submissions S."/>
        </authorList>
    </citation>
    <scope>NUCLEOTIDE SEQUENCE [LARGE SCALE GENOMIC DNA]</scope>
    <source>
        <strain evidence="4">DSM 46732</strain>
    </source>
</reference>
<dbReference type="RefSeq" id="WP_244515267.1">
    <property type="nucleotide sequence ID" value="NZ_FNJR01000003.1"/>
</dbReference>
<evidence type="ECO:0000256" key="2">
    <source>
        <dbReference type="SAM" id="Phobius"/>
    </source>
</evidence>
<dbReference type="EMBL" id="FNJR01000003">
    <property type="protein sequence ID" value="SDP31983.1"/>
    <property type="molecule type" value="Genomic_DNA"/>
</dbReference>
<evidence type="ECO:0000313" key="4">
    <source>
        <dbReference type="Proteomes" id="UP000199497"/>
    </source>
</evidence>
<dbReference type="Proteomes" id="UP000199497">
    <property type="component" value="Unassembled WGS sequence"/>
</dbReference>
<feature type="transmembrane region" description="Helical" evidence="2">
    <location>
        <begin position="241"/>
        <end position="259"/>
    </location>
</feature>
<organism evidence="3 4">
    <name type="scientific">Actinopolyspora xinjiangensis</name>
    <dbReference type="NCBI Taxonomy" id="405564"/>
    <lineage>
        <taxon>Bacteria</taxon>
        <taxon>Bacillati</taxon>
        <taxon>Actinomycetota</taxon>
        <taxon>Actinomycetes</taxon>
        <taxon>Actinopolysporales</taxon>
        <taxon>Actinopolysporaceae</taxon>
        <taxon>Actinopolyspora</taxon>
    </lineage>
</organism>
<evidence type="ECO:0000313" key="3">
    <source>
        <dbReference type="EMBL" id="SDP31983.1"/>
    </source>
</evidence>
<evidence type="ECO:0008006" key="5">
    <source>
        <dbReference type="Google" id="ProtNLM"/>
    </source>
</evidence>
<keyword evidence="2" id="KW-0472">Membrane</keyword>
<accession>A0A1H0RRD4</accession>
<keyword evidence="2" id="KW-0812">Transmembrane</keyword>
<feature type="transmembrane region" description="Helical" evidence="2">
    <location>
        <begin position="40"/>
        <end position="60"/>
    </location>
</feature>
<sequence>MRRRNEDDSESPEDVDTTADRPSSGRFAGEIRDAVSGRTFLLIVGVLLLQLGFILSYVGAFHQPAPHRIAVTVVGPAPAAEPMADRLDDLPEEPLRARTGVDLSSARQLLTEGATSAVFVLEPASSADRLLLATAGGSAKAEAVERIVGQVQRERQRSLSVRDVVPAQPGDSRGLTGFYLVVGWTVGGYLVASLLGVSRGARPANPTRASIRLAAVVLYAVVSGLGGALVVGPWLEALTGHVVPLWWLGALLVFAAAAVTMAFQALFGVLGIGLTVLLFVVLGNPSAGGAYAPEMLPAFWRAISGALPNGAGTEAVRHIVYFGSHHVTGDVLVIAAYALGGVVVALLGALLRARREDGDPSAGAFY</sequence>